<accession>A8ZWY6</accession>
<dbReference type="HOGENOM" id="CLU_091705_2_1_7"/>
<dbReference type="InterPro" id="IPR012902">
    <property type="entry name" value="N_methyl_site"/>
</dbReference>
<dbReference type="PANTHER" id="PTHR30093">
    <property type="entry name" value="GENERAL SECRETION PATHWAY PROTEIN G"/>
    <property type="match status" value="1"/>
</dbReference>
<protein>
    <recommendedName>
        <fullName evidence="3">Type II secretion system core protein G</fullName>
    </recommendedName>
</protein>
<proteinExistence type="inferred from homology"/>
<evidence type="ECO:0000256" key="2">
    <source>
        <dbReference type="ARBA" id="ARBA00009984"/>
    </source>
</evidence>
<dbReference type="PANTHER" id="PTHR30093:SF44">
    <property type="entry name" value="TYPE II SECRETION SYSTEM CORE PROTEIN G"/>
    <property type="match status" value="1"/>
</dbReference>
<keyword evidence="8 10" id="KW-1133">Transmembrane helix</keyword>
<evidence type="ECO:0000259" key="11">
    <source>
        <dbReference type="Pfam" id="PF08334"/>
    </source>
</evidence>
<dbReference type="STRING" id="96561.Dole_1032"/>
<evidence type="ECO:0000256" key="8">
    <source>
        <dbReference type="ARBA" id="ARBA00022989"/>
    </source>
</evidence>
<evidence type="ECO:0000256" key="9">
    <source>
        <dbReference type="ARBA" id="ARBA00023136"/>
    </source>
</evidence>
<evidence type="ECO:0000313" key="12">
    <source>
        <dbReference type="EMBL" id="ABW66842.1"/>
    </source>
</evidence>
<dbReference type="InterPro" id="IPR013545">
    <property type="entry name" value="T2SS_protein-GspG_C"/>
</dbReference>
<feature type="transmembrane region" description="Helical" evidence="10">
    <location>
        <begin position="20"/>
        <end position="42"/>
    </location>
</feature>
<organism evidence="12 13">
    <name type="scientific">Desulfosudis oleivorans (strain DSM 6200 / JCM 39069 / Hxd3)</name>
    <name type="common">Desulfococcus oleovorans</name>
    <dbReference type="NCBI Taxonomy" id="96561"/>
    <lineage>
        <taxon>Bacteria</taxon>
        <taxon>Pseudomonadati</taxon>
        <taxon>Thermodesulfobacteriota</taxon>
        <taxon>Desulfobacteria</taxon>
        <taxon>Desulfobacterales</taxon>
        <taxon>Desulfosudaceae</taxon>
        <taxon>Desulfosudis</taxon>
    </lineage>
</organism>
<evidence type="ECO:0000256" key="5">
    <source>
        <dbReference type="ARBA" id="ARBA00022481"/>
    </source>
</evidence>
<reference evidence="12 13" key="1">
    <citation type="submission" date="2007-10" db="EMBL/GenBank/DDBJ databases">
        <title>Complete sequence of Desulfococcus oleovorans Hxd3.</title>
        <authorList>
            <consortium name="US DOE Joint Genome Institute"/>
            <person name="Copeland A."/>
            <person name="Lucas S."/>
            <person name="Lapidus A."/>
            <person name="Barry K."/>
            <person name="Glavina del Rio T."/>
            <person name="Dalin E."/>
            <person name="Tice H."/>
            <person name="Pitluck S."/>
            <person name="Kiss H."/>
            <person name="Brettin T."/>
            <person name="Bruce D."/>
            <person name="Detter J.C."/>
            <person name="Han C."/>
            <person name="Schmutz J."/>
            <person name="Larimer F."/>
            <person name="Land M."/>
            <person name="Hauser L."/>
            <person name="Kyrpides N."/>
            <person name="Kim E."/>
            <person name="Wawrik B."/>
            <person name="Richardson P."/>
        </authorList>
    </citation>
    <scope>NUCLEOTIDE SEQUENCE [LARGE SCALE GENOMIC DNA]</scope>
    <source>
        <strain evidence="13">DSM 6200 / JCM 39069 / Hxd3</strain>
    </source>
</reference>
<dbReference type="NCBIfam" id="TIGR01710">
    <property type="entry name" value="typeII_sec_gspG"/>
    <property type="match status" value="1"/>
</dbReference>
<dbReference type="InterPro" id="IPR010054">
    <property type="entry name" value="Type2_sec_GspG"/>
</dbReference>
<dbReference type="SUPFAM" id="SSF54523">
    <property type="entry name" value="Pili subunits"/>
    <property type="match status" value="1"/>
</dbReference>
<comment type="similarity">
    <text evidence="2">Belongs to the GSP G family.</text>
</comment>
<dbReference type="GO" id="GO:0015627">
    <property type="term" value="C:type II protein secretion system complex"/>
    <property type="evidence" value="ECO:0007669"/>
    <property type="project" value="InterPro"/>
</dbReference>
<evidence type="ECO:0000313" key="13">
    <source>
        <dbReference type="Proteomes" id="UP000008561"/>
    </source>
</evidence>
<dbReference type="GO" id="GO:0015628">
    <property type="term" value="P:protein secretion by the type II secretion system"/>
    <property type="evidence" value="ECO:0007669"/>
    <property type="project" value="InterPro"/>
</dbReference>
<keyword evidence="9 10" id="KW-0472">Membrane</keyword>
<dbReference type="PRINTS" id="PR00813">
    <property type="entry name" value="BCTERIALGSPG"/>
</dbReference>
<keyword evidence="13" id="KW-1185">Reference proteome</keyword>
<evidence type="ECO:0000256" key="6">
    <source>
        <dbReference type="ARBA" id="ARBA00022519"/>
    </source>
</evidence>
<sequence>MYSNQRSSVQKKNFSPGFTLIELLVVLVILGIIGVTVAPRILGKPDEAKKIKAATTIEAISTALKLYKLDNGAYPTTSQGLEALVRKPESGNTDNWQEGGYLEKGKVPRDPWGNPFVYMCPGVHGDFDIISYGADGAPGGEGKYADIKSWEIE</sequence>
<comment type="subcellular location">
    <subcellularLocation>
        <location evidence="1">Cell inner membrane</location>
        <topology evidence="1">Single-pass membrane protein</topology>
    </subcellularLocation>
</comment>
<feature type="domain" description="Type II secretion system protein GspG C-terminal" evidence="11">
    <location>
        <begin position="40"/>
        <end position="150"/>
    </location>
</feature>
<dbReference type="OrthoDB" id="9795612at2"/>
<dbReference type="Pfam" id="PF07963">
    <property type="entry name" value="N_methyl"/>
    <property type="match status" value="1"/>
</dbReference>
<keyword evidence="4" id="KW-1003">Cell membrane</keyword>
<dbReference type="InterPro" id="IPR000983">
    <property type="entry name" value="Bac_GSPG_pilin"/>
</dbReference>
<dbReference type="eggNOG" id="COG2165">
    <property type="taxonomic scope" value="Bacteria"/>
</dbReference>
<keyword evidence="5" id="KW-0488">Methylation</keyword>
<dbReference type="AlphaFoldDB" id="A8ZWY6"/>
<name>A8ZWY6_DESOH</name>
<evidence type="ECO:0000256" key="10">
    <source>
        <dbReference type="SAM" id="Phobius"/>
    </source>
</evidence>
<keyword evidence="7 10" id="KW-0812">Transmembrane</keyword>
<keyword evidence="6" id="KW-0997">Cell inner membrane</keyword>
<dbReference type="KEGG" id="dol:Dole_1032"/>
<gene>
    <name evidence="12" type="ordered locus">Dole_1032</name>
</gene>
<evidence type="ECO:0000256" key="3">
    <source>
        <dbReference type="ARBA" id="ARBA00020042"/>
    </source>
</evidence>
<evidence type="ECO:0000256" key="7">
    <source>
        <dbReference type="ARBA" id="ARBA00022692"/>
    </source>
</evidence>
<dbReference type="EMBL" id="CP000859">
    <property type="protein sequence ID" value="ABW66842.1"/>
    <property type="molecule type" value="Genomic_DNA"/>
</dbReference>
<evidence type="ECO:0000256" key="4">
    <source>
        <dbReference type="ARBA" id="ARBA00022475"/>
    </source>
</evidence>
<dbReference type="GO" id="GO:0005886">
    <property type="term" value="C:plasma membrane"/>
    <property type="evidence" value="ECO:0007669"/>
    <property type="project" value="UniProtKB-SubCell"/>
</dbReference>
<evidence type="ECO:0000256" key="1">
    <source>
        <dbReference type="ARBA" id="ARBA00004377"/>
    </source>
</evidence>
<dbReference type="Gene3D" id="3.30.700.10">
    <property type="entry name" value="Glycoprotein, Type 4 Pilin"/>
    <property type="match status" value="1"/>
</dbReference>
<dbReference type="InterPro" id="IPR045584">
    <property type="entry name" value="Pilin-like"/>
</dbReference>
<dbReference type="Proteomes" id="UP000008561">
    <property type="component" value="Chromosome"/>
</dbReference>
<dbReference type="Pfam" id="PF08334">
    <property type="entry name" value="T2SSG"/>
    <property type="match status" value="1"/>
</dbReference>
<dbReference type="NCBIfam" id="TIGR02532">
    <property type="entry name" value="IV_pilin_GFxxxE"/>
    <property type="match status" value="1"/>
</dbReference>